<accession>A0A8H8Z0V8</accession>
<dbReference type="Pfam" id="PF18276">
    <property type="entry name" value="TcA_TcB_BD"/>
    <property type="match status" value="1"/>
</dbReference>
<feature type="domain" description="Tc toxin complex TcA C-terminal TcB-binding" evidence="1">
    <location>
        <begin position="15"/>
        <end position="291"/>
    </location>
</feature>
<evidence type="ECO:0000313" key="2">
    <source>
        <dbReference type="EMBL" id="CAE6508242.1"/>
    </source>
</evidence>
<protein>
    <recommendedName>
        <fullName evidence="1">Tc toxin complex TcA C-terminal TcB-binding domain-containing protein</fullName>
    </recommendedName>
</protein>
<dbReference type="RefSeq" id="WP_204799984.1">
    <property type="nucleotide sequence ID" value="NZ_CAJNAP010000022.1"/>
</dbReference>
<name>A0A8H8Z0V8_9PROT</name>
<dbReference type="InterPro" id="IPR040840">
    <property type="entry name" value="TcA_TcB_BD"/>
</dbReference>
<dbReference type="AlphaFoldDB" id="A0A8H8Z0V8"/>
<sequence>MPELNNLSSFWVPLQIRGAEIRRDISVESRNIHEKSIEQSEEIYEFYQDKFTNLGLYTWLSTQLQRLYRQAYQDALAVARLAERAFRFERGDDTTPLLSGQYWDATYSGLLAGEKLMGDLRAMELRYMETHYRNMEIDQAFSLTQINPAALITLKEKGECSFDIPELYFDLFYPGHYRRRIKSARLTIPCITGPYTNIGATLTLTGSKIRKDPILGEENLLDVPPTRSVSIATSTAQNDSGVFHLDFRDERYMPFEGAGAISAWKLSLPKSFRQFDYQTINDVILHISYTAQDDGEFRQQIEGSNAEVESEIRRSLQERPLWRAFSLRQEFSNPYNRLLRSAVGEPVKVEFSEKRFPLFLQGAILENLEIQSAQLVLVLNPGQTYGEFSMQINGEPVPSEDPGTEGSSFENSALFDNSPNLPSIDITKLFSGKLTENLLGSHGSSREHTFIIDDAGDLAPDSPASSDLSAIDAEKLKDILILIEYRYICLYTIFSFT</sequence>
<evidence type="ECO:0000313" key="3">
    <source>
        <dbReference type="Proteomes" id="UP000601736"/>
    </source>
</evidence>
<evidence type="ECO:0000259" key="1">
    <source>
        <dbReference type="Pfam" id="PF18276"/>
    </source>
</evidence>
<dbReference type="Proteomes" id="UP000601736">
    <property type="component" value="Unassembled WGS sequence"/>
</dbReference>
<organism evidence="2 3">
    <name type="scientific">Nitrosomonas nitrosa</name>
    <dbReference type="NCBI Taxonomy" id="52442"/>
    <lineage>
        <taxon>Bacteria</taxon>
        <taxon>Pseudomonadati</taxon>
        <taxon>Pseudomonadota</taxon>
        <taxon>Betaproteobacteria</taxon>
        <taxon>Nitrosomonadales</taxon>
        <taxon>Nitrosomonadaceae</taxon>
        <taxon>Nitrosomonas</taxon>
    </lineage>
</organism>
<comment type="caution">
    <text evidence="2">The sequence shown here is derived from an EMBL/GenBank/DDBJ whole genome shotgun (WGS) entry which is preliminary data.</text>
</comment>
<gene>
    <name evidence="2" type="ORF">NMYAN_290016</name>
</gene>
<reference evidence="2" key="1">
    <citation type="submission" date="2021-02" db="EMBL/GenBank/DDBJ databases">
        <authorList>
            <person name="Han P."/>
        </authorList>
    </citation>
    <scope>NUCLEOTIDE SEQUENCE</scope>
    <source>
        <strain evidence="2">Nitrosomonas nitrosa 18-3D</strain>
    </source>
</reference>
<proteinExistence type="predicted"/>
<dbReference type="EMBL" id="CAJNAP010000022">
    <property type="protein sequence ID" value="CAE6508242.1"/>
    <property type="molecule type" value="Genomic_DNA"/>
</dbReference>